<accession>A0AAD6TQZ7</accession>
<dbReference type="InterPro" id="IPR036237">
    <property type="entry name" value="Xyl_isomerase-like_sf"/>
</dbReference>
<protein>
    <submittedName>
        <fullName evidence="2">Xylose isomerase-like protein</fullName>
    </submittedName>
</protein>
<proteinExistence type="predicted"/>
<feature type="domain" description="Xylose isomerase-like TIM barrel" evidence="1">
    <location>
        <begin position="31"/>
        <end position="332"/>
    </location>
</feature>
<dbReference type="InterPro" id="IPR013022">
    <property type="entry name" value="Xyl_isomerase-like_TIM-brl"/>
</dbReference>
<dbReference type="Gene3D" id="3.20.20.150">
    <property type="entry name" value="Divalent-metal-dependent TIM barrel enzymes"/>
    <property type="match status" value="1"/>
</dbReference>
<dbReference type="PANTHER" id="PTHR12110:SF21">
    <property type="entry name" value="XYLOSE ISOMERASE-LIKE TIM BARREL DOMAIN-CONTAINING PROTEIN"/>
    <property type="match status" value="1"/>
</dbReference>
<dbReference type="Proteomes" id="UP001222325">
    <property type="component" value="Unassembled WGS sequence"/>
</dbReference>
<reference evidence="2" key="1">
    <citation type="submission" date="2023-03" db="EMBL/GenBank/DDBJ databases">
        <title>Massive genome expansion in bonnet fungi (Mycena s.s.) driven by repeated elements and novel gene families across ecological guilds.</title>
        <authorList>
            <consortium name="Lawrence Berkeley National Laboratory"/>
            <person name="Harder C.B."/>
            <person name="Miyauchi S."/>
            <person name="Viragh M."/>
            <person name="Kuo A."/>
            <person name="Thoen E."/>
            <person name="Andreopoulos B."/>
            <person name="Lu D."/>
            <person name="Skrede I."/>
            <person name="Drula E."/>
            <person name="Henrissat B."/>
            <person name="Morin E."/>
            <person name="Kohler A."/>
            <person name="Barry K."/>
            <person name="LaButti K."/>
            <person name="Morin E."/>
            <person name="Salamov A."/>
            <person name="Lipzen A."/>
            <person name="Mereny Z."/>
            <person name="Hegedus B."/>
            <person name="Baldrian P."/>
            <person name="Stursova M."/>
            <person name="Weitz H."/>
            <person name="Taylor A."/>
            <person name="Grigoriev I.V."/>
            <person name="Nagy L.G."/>
            <person name="Martin F."/>
            <person name="Kauserud H."/>
        </authorList>
    </citation>
    <scope>NUCLEOTIDE SEQUENCE</scope>
    <source>
        <strain evidence="2">CBHHK173m</strain>
    </source>
</reference>
<evidence type="ECO:0000313" key="2">
    <source>
        <dbReference type="EMBL" id="KAJ7066774.1"/>
    </source>
</evidence>
<dbReference type="SUPFAM" id="SSF51658">
    <property type="entry name" value="Xylose isomerase-like"/>
    <property type="match status" value="1"/>
</dbReference>
<keyword evidence="2" id="KW-0413">Isomerase</keyword>
<evidence type="ECO:0000259" key="1">
    <source>
        <dbReference type="Pfam" id="PF01261"/>
    </source>
</evidence>
<comment type="caution">
    <text evidence="2">The sequence shown here is derived from an EMBL/GenBank/DDBJ whole genome shotgun (WGS) entry which is preliminary data.</text>
</comment>
<organism evidence="2 3">
    <name type="scientific">Mycena belliarum</name>
    <dbReference type="NCBI Taxonomy" id="1033014"/>
    <lineage>
        <taxon>Eukaryota</taxon>
        <taxon>Fungi</taxon>
        <taxon>Dikarya</taxon>
        <taxon>Basidiomycota</taxon>
        <taxon>Agaricomycotina</taxon>
        <taxon>Agaricomycetes</taxon>
        <taxon>Agaricomycetidae</taxon>
        <taxon>Agaricales</taxon>
        <taxon>Marasmiineae</taxon>
        <taxon>Mycenaceae</taxon>
        <taxon>Mycena</taxon>
    </lineage>
</organism>
<gene>
    <name evidence="2" type="ORF">B0H15DRAFT_872415</name>
</gene>
<dbReference type="EMBL" id="JARJCN010000165">
    <property type="protein sequence ID" value="KAJ7066774.1"/>
    <property type="molecule type" value="Genomic_DNA"/>
</dbReference>
<dbReference type="AlphaFoldDB" id="A0AAD6TQZ7"/>
<name>A0AAD6TQZ7_9AGAR</name>
<keyword evidence="3" id="KW-1185">Reference proteome</keyword>
<sequence>MPSLSTIPLAIATLSLGRASVHELDVKLFEAGKAGYKGVEISWEDLVYVAKRLSPDSDGKTEAAMLQAAQYARDLCDQNGLTVLVLQPFLNYEGLLDRSQHDKLIVKLKLWFQVIKVLGTDMIQIPSQMNSNGTTGDIENIVADLREVAELGLQETPPVRFAYEALSWGAHRDLWEQVWDIVLKVDLPNFGTVIDTYHILARVYGDPTAPNGLQPDAETALATSLARMASTPNFLAKLFYVQLSDAERLDPPLSPTHPYHDVAQKPAMQWSRNARLFPCEEVRGGYLPVEAVARVLFKDVGFRGWVSMEVFSRTMTDTDSATPRLHAERGIQSWKTLLRRLGTQ</sequence>
<evidence type="ECO:0000313" key="3">
    <source>
        <dbReference type="Proteomes" id="UP001222325"/>
    </source>
</evidence>
<dbReference type="PANTHER" id="PTHR12110">
    <property type="entry name" value="HYDROXYPYRUVATE ISOMERASE"/>
    <property type="match status" value="1"/>
</dbReference>
<dbReference type="GO" id="GO:0016853">
    <property type="term" value="F:isomerase activity"/>
    <property type="evidence" value="ECO:0007669"/>
    <property type="project" value="UniProtKB-KW"/>
</dbReference>
<dbReference type="Pfam" id="PF01261">
    <property type="entry name" value="AP_endonuc_2"/>
    <property type="match status" value="1"/>
</dbReference>
<dbReference type="InterPro" id="IPR050312">
    <property type="entry name" value="IolE/XylAMocC-like"/>
</dbReference>